<evidence type="ECO:0000313" key="3">
    <source>
        <dbReference type="Proteomes" id="UP001501414"/>
    </source>
</evidence>
<organism evidence="2 3">
    <name type="scientific">Pseudonocardia kongjuensis</name>
    <dbReference type="NCBI Taxonomy" id="102227"/>
    <lineage>
        <taxon>Bacteria</taxon>
        <taxon>Bacillati</taxon>
        <taxon>Actinomycetota</taxon>
        <taxon>Actinomycetes</taxon>
        <taxon>Pseudonocardiales</taxon>
        <taxon>Pseudonocardiaceae</taxon>
        <taxon>Pseudonocardia</taxon>
    </lineage>
</organism>
<dbReference type="InterPro" id="IPR036397">
    <property type="entry name" value="RNaseH_sf"/>
</dbReference>
<comment type="caution">
    <text evidence="2">The sequence shown here is derived from an EMBL/GenBank/DDBJ whole genome shotgun (WGS) entry which is preliminary data.</text>
</comment>
<dbReference type="EMBL" id="BAAAJK010000053">
    <property type="protein sequence ID" value="GAA1401871.1"/>
    <property type="molecule type" value="Genomic_DNA"/>
</dbReference>
<evidence type="ECO:0000313" key="2">
    <source>
        <dbReference type="EMBL" id="GAA1401871.1"/>
    </source>
</evidence>
<dbReference type="SUPFAM" id="SSF53098">
    <property type="entry name" value="Ribonuclease H-like"/>
    <property type="match status" value="1"/>
</dbReference>
<feature type="domain" description="Exonuclease" evidence="1">
    <location>
        <begin position="12"/>
        <end position="182"/>
    </location>
</feature>
<dbReference type="InterPro" id="IPR012337">
    <property type="entry name" value="RNaseH-like_sf"/>
</dbReference>
<sequence length="228" mass="25125">MVTTIESHGPLHRVVVDTETTGLRRGFDVPVEIAWWDLVTGDRASFIPPHGDFDMEQASPEALQINGYWARGLDNPNRWDDGTELHRLHTALQDRTFAGSNPHFDIDMIRPLFAAAGLAPEPWHHRVDALEGYARGRLGRRTLPGLARVCELLGVDPGDHTADGDVTATGRCFLALDELPLVQLDARSDDDATRLARVVLAIPDHQPVKPGDVQHGRRLLQKLLGAPA</sequence>
<evidence type="ECO:0000259" key="1">
    <source>
        <dbReference type="SMART" id="SM00479"/>
    </source>
</evidence>
<gene>
    <name evidence="2" type="ORF">GCM10009613_60930</name>
</gene>
<accession>A0ABN1Y9S5</accession>
<dbReference type="Proteomes" id="UP001501414">
    <property type="component" value="Unassembled WGS sequence"/>
</dbReference>
<protein>
    <recommendedName>
        <fullName evidence="1">Exonuclease domain-containing protein</fullName>
    </recommendedName>
</protein>
<proteinExistence type="predicted"/>
<keyword evidence="3" id="KW-1185">Reference proteome</keyword>
<dbReference type="CDD" id="cd06127">
    <property type="entry name" value="DEDDh"/>
    <property type="match status" value="1"/>
</dbReference>
<dbReference type="Pfam" id="PF00929">
    <property type="entry name" value="RNase_T"/>
    <property type="match status" value="1"/>
</dbReference>
<reference evidence="2 3" key="1">
    <citation type="journal article" date="2019" name="Int. J. Syst. Evol. Microbiol.">
        <title>The Global Catalogue of Microorganisms (GCM) 10K type strain sequencing project: providing services to taxonomists for standard genome sequencing and annotation.</title>
        <authorList>
            <consortium name="The Broad Institute Genomics Platform"/>
            <consortium name="The Broad Institute Genome Sequencing Center for Infectious Disease"/>
            <person name="Wu L."/>
            <person name="Ma J."/>
        </authorList>
    </citation>
    <scope>NUCLEOTIDE SEQUENCE [LARGE SCALE GENOMIC DNA]</scope>
    <source>
        <strain evidence="2 3">JCM 11896</strain>
    </source>
</reference>
<dbReference type="InterPro" id="IPR013520">
    <property type="entry name" value="Ribonucl_H"/>
</dbReference>
<name>A0ABN1Y9S5_9PSEU</name>
<dbReference type="SMART" id="SM00479">
    <property type="entry name" value="EXOIII"/>
    <property type="match status" value="1"/>
</dbReference>
<dbReference type="Gene3D" id="3.30.420.10">
    <property type="entry name" value="Ribonuclease H-like superfamily/Ribonuclease H"/>
    <property type="match status" value="1"/>
</dbReference>